<sequence>MPEKKKKKKKDKKEKEVGEQGSPVDRIAPRRHLCEGASRRPEPRRAFHNYGCGADGSVGALELKSGSKGILKNITVSRLLASSNPSLRKEEEGMLQRTIDTCRIVDQVGKMVVGKIFQREQGVVIVEELELIFIALWHLPPWSCRSTSCAVSVTGRETKGTMYSLKFCFEFLVSLHIQYT</sequence>
<proteinExistence type="predicted"/>
<evidence type="ECO:0000313" key="3">
    <source>
        <dbReference type="Proteomes" id="UP000288805"/>
    </source>
</evidence>
<comment type="caution">
    <text evidence="2">The sequence shown here is derived from an EMBL/GenBank/DDBJ whole genome shotgun (WGS) entry which is preliminary data.</text>
</comment>
<reference evidence="2 3" key="1">
    <citation type="journal article" date="2018" name="PLoS Genet.">
        <title>Population sequencing reveals clonal diversity and ancestral inbreeding in the grapevine cultivar Chardonnay.</title>
        <authorList>
            <person name="Roach M.J."/>
            <person name="Johnson D.L."/>
            <person name="Bohlmann J."/>
            <person name="van Vuuren H.J."/>
            <person name="Jones S.J."/>
            <person name="Pretorius I.S."/>
            <person name="Schmidt S.A."/>
            <person name="Borneman A.R."/>
        </authorList>
    </citation>
    <scope>NUCLEOTIDE SEQUENCE [LARGE SCALE GENOMIC DNA]</scope>
    <source>
        <strain evidence="3">cv. Chardonnay</strain>
        <tissue evidence="2">Leaf</tissue>
    </source>
</reference>
<dbReference type="EMBL" id="QGNW01002589">
    <property type="protein sequence ID" value="RVW16244.1"/>
    <property type="molecule type" value="Genomic_DNA"/>
</dbReference>
<gene>
    <name evidence="2" type="ORF">CK203_067864</name>
</gene>
<organism evidence="2 3">
    <name type="scientific">Vitis vinifera</name>
    <name type="common">Grape</name>
    <dbReference type="NCBI Taxonomy" id="29760"/>
    <lineage>
        <taxon>Eukaryota</taxon>
        <taxon>Viridiplantae</taxon>
        <taxon>Streptophyta</taxon>
        <taxon>Embryophyta</taxon>
        <taxon>Tracheophyta</taxon>
        <taxon>Spermatophyta</taxon>
        <taxon>Magnoliopsida</taxon>
        <taxon>eudicotyledons</taxon>
        <taxon>Gunneridae</taxon>
        <taxon>Pentapetalae</taxon>
        <taxon>rosids</taxon>
        <taxon>Vitales</taxon>
        <taxon>Vitaceae</taxon>
        <taxon>Viteae</taxon>
        <taxon>Vitis</taxon>
    </lineage>
</organism>
<name>A0A438BYZ8_VITVI</name>
<feature type="region of interest" description="Disordered" evidence="1">
    <location>
        <begin position="1"/>
        <end position="40"/>
    </location>
</feature>
<accession>A0A438BYZ8</accession>
<evidence type="ECO:0000313" key="2">
    <source>
        <dbReference type="EMBL" id="RVW16244.1"/>
    </source>
</evidence>
<dbReference type="Proteomes" id="UP000288805">
    <property type="component" value="Unassembled WGS sequence"/>
</dbReference>
<feature type="compositionally biased region" description="Basic residues" evidence="1">
    <location>
        <begin position="1"/>
        <end position="12"/>
    </location>
</feature>
<evidence type="ECO:0000256" key="1">
    <source>
        <dbReference type="SAM" id="MobiDB-lite"/>
    </source>
</evidence>
<dbReference type="AlphaFoldDB" id="A0A438BYZ8"/>
<protein>
    <submittedName>
        <fullName evidence="2">Uncharacterized protein</fullName>
    </submittedName>
</protein>